<dbReference type="PROSITE" id="PS51462">
    <property type="entry name" value="NUDIX"/>
    <property type="match status" value="1"/>
</dbReference>
<reference evidence="4 5" key="1">
    <citation type="submission" date="2020-02" db="EMBL/GenBank/DDBJ databases">
        <title>Comparative genomics of sulfur disproportionating microorganisms.</title>
        <authorList>
            <person name="Ward L.M."/>
            <person name="Bertran E."/>
            <person name="Johnston D.T."/>
        </authorList>
    </citation>
    <scope>NUCLEOTIDE SEQUENCE [LARGE SCALE GENOMIC DNA]</scope>
    <source>
        <strain evidence="4 5">DSM 100025</strain>
    </source>
</reference>
<dbReference type="InterPro" id="IPR051325">
    <property type="entry name" value="Nudix_hydrolase_domain"/>
</dbReference>
<feature type="domain" description="Nudix hydrolase" evidence="3">
    <location>
        <begin position="17"/>
        <end position="142"/>
    </location>
</feature>
<sequence>MNHPRPEETGEDDIPDFAIRAAGGLLWKGRLFRRLAVIRRHRYGDWCLPKGKLDDGETFAEAAAREVREETGMPVRLGAFAGEIRYQVDGRPKVVRFWHMRPAGPAGPMDDDEVAEVRWLRPRKALALLDYPGERRLVAQALGRRRR</sequence>
<evidence type="ECO:0000313" key="5">
    <source>
        <dbReference type="Proteomes" id="UP000469346"/>
    </source>
</evidence>
<keyword evidence="1 2" id="KW-0378">Hydrolase</keyword>
<dbReference type="Gene3D" id="3.90.79.10">
    <property type="entry name" value="Nucleoside Triphosphate Pyrophosphohydrolase"/>
    <property type="match status" value="1"/>
</dbReference>
<name>A0A6N9TMI8_DISTH</name>
<dbReference type="InterPro" id="IPR020084">
    <property type="entry name" value="NUDIX_hydrolase_CS"/>
</dbReference>
<protein>
    <submittedName>
        <fullName evidence="4">NUDIX hydrolase</fullName>
    </submittedName>
</protein>
<dbReference type="Proteomes" id="UP000469346">
    <property type="component" value="Unassembled WGS sequence"/>
</dbReference>
<gene>
    <name evidence="4" type="ORF">G3N55_02125</name>
</gene>
<dbReference type="GO" id="GO:0006167">
    <property type="term" value="P:AMP biosynthetic process"/>
    <property type="evidence" value="ECO:0007669"/>
    <property type="project" value="TreeGrafter"/>
</dbReference>
<dbReference type="SUPFAM" id="SSF55811">
    <property type="entry name" value="Nudix"/>
    <property type="match status" value="1"/>
</dbReference>
<dbReference type="InterPro" id="IPR015797">
    <property type="entry name" value="NUDIX_hydrolase-like_dom_sf"/>
</dbReference>
<dbReference type="PANTHER" id="PTHR21340:SF0">
    <property type="entry name" value="BIS(5'-NUCLEOSYL)-TETRAPHOSPHATASE [ASYMMETRICAL]"/>
    <property type="match status" value="1"/>
</dbReference>
<evidence type="ECO:0000256" key="1">
    <source>
        <dbReference type="ARBA" id="ARBA00022801"/>
    </source>
</evidence>
<dbReference type="PANTHER" id="PTHR21340">
    <property type="entry name" value="DIADENOSINE 5,5-P1,P4-TETRAPHOSPHATE PYROPHOSPHOHYDROLASE MUTT"/>
    <property type="match status" value="1"/>
</dbReference>
<accession>A0A6N9TMI8</accession>
<evidence type="ECO:0000256" key="2">
    <source>
        <dbReference type="RuleBase" id="RU003476"/>
    </source>
</evidence>
<organism evidence="4 5">
    <name type="scientific">Dissulfurirhabdus thermomarina</name>
    <dbReference type="NCBI Taxonomy" id="1765737"/>
    <lineage>
        <taxon>Bacteria</taxon>
        <taxon>Deltaproteobacteria</taxon>
        <taxon>Dissulfurirhabdaceae</taxon>
        <taxon>Dissulfurirhabdus</taxon>
    </lineage>
</organism>
<dbReference type="GO" id="GO:0006754">
    <property type="term" value="P:ATP biosynthetic process"/>
    <property type="evidence" value="ECO:0007669"/>
    <property type="project" value="TreeGrafter"/>
</dbReference>
<dbReference type="Pfam" id="PF00293">
    <property type="entry name" value="NUDIX"/>
    <property type="match status" value="1"/>
</dbReference>
<dbReference type="InterPro" id="IPR000086">
    <property type="entry name" value="NUDIX_hydrolase_dom"/>
</dbReference>
<dbReference type="PROSITE" id="PS00893">
    <property type="entry name" value="NUDIX_BOX"/>
    <property type="match status" value="1"/>
</dbReference>
<proteinExistence type="inferred from homology"/>
<dbReference type="InterPro" id="IPR020476">
    <property type="entry name" value="Nudix_hydrolase"/>
</dbReference>
<comment type="similarity">
    <text evidence="2">Belongs to the Nudix hydrolase family.</text>
</comment>
<dbReference type="CDD" id="cd03673">
    <property type="entry name" value="NUDIX_Ap6A_hydrolase"/>
    <property type="match status" value="1"/>
</dbReference>
<dbReference type="AlphaFoldDB" id="A0A6N9TMI8"/>
<dbReference type="RefSeq" id="WP_163297805.1">
    <property type="nucleotide sequence ID" value="NZ_JAAGRR010000012.1"/>
</dbReference>
<dbReference type="GO" id="GO:0004081">
    <property type="term" value="F:bis(5'-nucleosyl)-tetraphosphatase (asymmetrical) activity"/>
    <property type="evidence" value="ECO:0007669"/>
    <property type="project" value="TreeGrafter"/>
</dbReference>
<dbReference type="EMBL" id="JAAGRR010000012">
    <property type="protein sequence ID" value="NDY41650.1"/>
    <property type="molecule type" value="Genomic_DNA"/>
</dbReference>
<keyword evidence="5" id="KW-1185">Reference proteome</keyword>
<comment type="caution">
    <text evidence="4">The sequence shown here is derived from an EMBL/GenBank/DDBJ whole genome shotgun (WGS) entry which is preliminary data.</text>
</comment>
<evidence type="ECO:0000313" key="4">
    <source>
        <dbReference type="EMBL" id="NDY41650.1"/>
    </source>
</evidence>
<evidence type="ECO:0000259" key="3">
    <source>
        <dbReference type="PROSITE" id="PS51462"/>
    </source>
</evidence>
<dbReference type="PRINTS" id="PR00502">
    <property type="entry name" value="NUDIXFAMILY"/>
</dbReference>